<keyword evidence="3" id="KW-1185">Reference proteome</keyword>
<evidence type="ECO:0000313" key="2">
    <source>
        <dbReference type="EMBL" id="SMP36717.1"/>
    </source>
</evidence>
<accession>A0ABY1PLA9</accession>
<dbReference type="Pfam" id="PF03358">
    <property type="entry name" value="FMN_red"/>
    <property type="match status" value="1"/>
</dbReference>
<dbReference type="Gene3D" id="3.40.50.360">
    <property type="match status" value="1"/>
</dbReference>
<name>A0ABY1PLA9_9HYPH</name>
<dbReference type="PANTHER" id="PTHR30543:SF21">
    <property type="entry name" value="NAD(P)H-DEPENDENT FMN REDUCTASE LOT6"/>
    <property type="match status" value="1"/>
</dbReference>
<reference evidence="2 3" key="1">
    <citation type="submission" date="2017-05" db="EMBL/GenBank/DDBJ databases">
        <authorList>
            <person name="Varghese N."/>
            <person name="Submissions S."/>
        </authorList>
    </citation>
    <scope>NUCLEOTIDE SEQUENCE [LARGE SCALE GENOMIC DNA]</scope>
    <source>
        <strain evidence="2 3">DSM 15949</strain>
    </source>
</reference>
<dbReference type="PANTHER" id="PTHR30543">
    <property type="entry name" value="CHROMATE REDUCTASE"/>
    <property type="match status" value="1"/>
</dbReference>
<dbReference type="EMBL" id="FXTT01000007">
    <property type="protein sequence ID" value="SMP36717.1"/>
    <property type="molecule type" value="Genomic_DNA"/>
</dbReference>
<dbReference type="InterPro" id="IPR005025">
    <property type="entry name" value="FMN_Rdtase-like_dom"/>
</dbReference>
<protein>
    <submittedName>
        <fullName evidence="2">NAD(P)H-dependent FMN reductase</fullName>
    </submittedName>
</protein>
<comment type="caution">
    <text evidence="2">The sequence shown here is derived from an EMBL/GenBank/DDBJ whole genome shotgun (WGS) entry which is preliminary data.</text>
</comment>
<dbReference type="Proteomes" id="UP001157914">
    <property type="component" value="Unassembled WGS sequence"/>
</dbReference>
<dbReference type="InterPro" id="IPR029039">
    <property type="entry name" value="Flavoprotein-like_sf"/>
</dbReference>
<dbReference type="InterPro" id="IPR050712">
    <property type="entry name" value="NAD(P)H-dep_reductase"/>
</dbReference>
<organism evidence="2 3">
    <name type="scientific">Roseibium denhamense</name>
    <dbReference type="NCBI Taxonomy" id="76305"/>
    <lineage>
        <taxon>Bacteria</taxon>
        <taxon>Pseudomonadati</taxon>
        <taxon>Pseudomonadota</taxon>
        <taxon>Alphaproteobacteria</taxon>
        <taxon>Hyphomicrobiales</taxon>
        <taxon>Stappiaceae</taxon>
        <taxon>Roseibium</taxon>
    </lineage>
</organism>
<evidence type="ECO:0000259" key="1">
    <source>
        <dbReference type="Pfam" id="PF03358"/>
    </source>
</evidence>
<feature type="domain" description="NADPH-dependent FMN reductase-like" evidence="1">
    <location>
        <begin position="4"/>
        <end position="154"/>
    </location>
</feature>
<dbReference type="SUPFAM" id="SSF52218">
    <property type="entry name" value="Flavoproteins"/>
    <property type="match status" value="1"/>
</dbReference>
<sequence length="191" mass="20140">MRNPKILVLSGSSRAASINGKLAALAAKKLALLDASTTRLSLKDYPLPIYDGDYEDKNGQPDNAVKLHRLFSENDGVFIACPEYNAGITPLLKNTLDWISRVSGSGEAFKGKVFAVGAASPGGFGGMRGLIGTRTILEVGLGALVLPQMVSVARASSAFDDKGDLVDERTAAQLDGVVNALLRATRIELSH</sequence>
<gene>
    <name evidence="2" type="ORF">SAMN06265374_4275</name>
</gene>
<proteinExistence type="predicted"/>
<evidence type="ECO:0000313" key="3">
    <source>
        <dbReference type="Proteomes" id="UP001157914"/>
    </source>
</evidence>
<dbReference type="RefSeq" id="WP_155192327.1">
    <property type="nucleotide sequence ID" value="NZ_BAAAEA010000005.1"/>
</dbReference>